<proteinExistence type="predicted"/>
<protein>
    <submittedName>
        <fullName evidence="1">Uncharacterized protein</fullName>
    </submittedName>
</protein>
<gene>
    <name evidence="1" type="ORF">SeMB42_g02088</name>
</gene>
<evidence type="ECO:0000313" key="1">
    <source>
        <dbReference type="EMBL" id="TPX50884.1"/>
    </source>
</evidence>
<dbReference type="VEuPathDB" id="FungiDB:SeMB42_g02088"/>
<name>A0A507DH23_9FUNG</name>
<dbReference type="Proteomes" id="UP000317494">
    <property type="component" value="Unassembled WGS sequence"/>
</dbReference>
<comment type="caution">
    <text evidence="1">The sequence shown here is derived from an EMBL/GenBank/DDBJ whole genome shotgun (WGS) entry which is preliminary data.</text>
</comment>
<sequence length="67" mass="7675">MAQVTTPLDVFLSINTVTKRGFSDSAYHHGLIYHQSIIIVTISNYVQPDGEEHEARVMMDQNFQHEI</sequence>
<dbReference type="AlphaFoldDB" id="A0A507DH23"/>
<accession>A0A507DH23</accession>
<organism evidence="1 2">
    <name type="scientific">Synchytrium endobioticum</name>
    <dbReference type="NCBI Taxonomy" id="286115"/>
    <lineage>
        <taxon>Eukaryota</taxon>
        <taxon>Fungi</taxon>
        <taxon>Fungi incertae sedis</taxon>
        <taxon>Chytridiomycota</taxon>
        <taxon>Chytridiomycota incertae sedis</taxon>
        <taxon>Chytridiomycetes</taxon>
        <taxon>Synchytriales</taxon>
        <taxon>Synchytriaceae</taxon>
        <taxon>Synchytrium</taxon>
    </lineage>
</organism>
<reference evidence="1 2" key="1">
    <citation type="journal article" date="2019" name="Sci. Rep.">
        <title>Comparative genomics of chytrid fungi reveal insights into the obligate biotrophic and pathogenic lifestyle of Synchytrium endobioticum.</title>
        <authorList>
            <person name="van de Vossenberg B.T.L.H."/>
            <person name="Warris S."/>
            <person name="Nguyen H.D.T."/>
            <person name="van Gent-Pelzer M.P.E."/>
            <person name="Joly D.L."/>
            <person name="van de Geest H.C."/>
            <person name="Bonants P.J.M."/>
            <person name="Smith D.S."/>
            <person name="Levesque C.A."/>
            <person name="van der Lee T.A.J."/>
        </authorList>
    </citation>
    <scope>NUCLEOTIDE SEQUENCE [LARGE SCALE GENOMIC DNA]</scope>
    <source>
        <strain evidence="1 2">MB42</strain>
    </source>
</reference>
<dbReference type="EMBL" id="QEAN01000061">
    <property type="protein sequence ID" value="TPX50884.1"/>
    <property type="molecule type" value="Genomic_DNA"/>
</dbReference>
<keyword evidence="2" id="KW-1185">Reference proteome</keyword>
<evidence type="ECO:0000313" key="2">
    <source>
        <dbReference type="Proteomes" id="UP000317494"/>
    </source>
</evidence>